<dbReference type="Proteomes" id="UP000054498">
    <property type="component" value="Unassembled WGS sequence"/>
</dbReference>
<dbReference type="EMBL" id="KK101283">
    <property type="protein sequence ID" value="KIZ01449.1"/>
    <property type="molecule type" value="Genomic_DNA"/>
</dbReference>
<feature type="compositionally biased region" description="Low complexity" evidence="1">
    <location>
        <begin position="50"/>
        <end position="59"/>
    </location>
</feature>
<evidence type="ECO:0000313" key="2">
    <source>
        <dbReference type="EMBL" id="KIZ01449.1"/>
    </source>
</evidence>
<dbReference type="OrthoDB" id="10659761at2759"/>
<evidence type="ECO:0000256" key="1">
    <source>
        <dbReference type="SAM" id="MobiDB-lite"/>
    </source>
</evidence>
<feature type="region of interest" description="Disordered" evidence="1">
    <location>
        <begin position="1"/>
        <end position="87"/>
    </location>
</feature>
<name>A0A0D2L2E5_9CHLO</name>
<organism evidence="2 3">
    <name type="scientific">Monoraphidium neglectum</name>
    <dbReference type="NCBI Taxonomy" id="145388"/>
    <lineage>
        <taxon>Eukaryota</taxon>
        <taxon>Viridiplantae</taxon>
        <taxon>Chlorophyta</taxon>
        <taxon>core chlorophytes</taxon>
        <taxon>Chlorophyceae</taxon>
        <taxon>CS clade</taxon>
        <taxon>Sphaeropleales</taxon>
        <taxon>Selenastraceae</taxon>
        <taxon>Monoraphidium</taxon>
    </lineage>
</organism>
<dbReference type="AlphaFoldDB" id="A0A0D2L2E5"/>
<accession>A0A0D2L2E5</accession>
<gene>
    <name evidence="2" type="ORF">MNEG_6513</name>
</gene>
<dbReference type="KEGG" id="mng:MNEG_6513"/>
<reference evidence="2 3" key="1">
    <citation type="journal article" date="2013" name="BMC Genomics">
        <title>Reconstruction of the lipid metabolism for the microalga Monoraphidium neglectum from its genome sequence reveals characteristics suitable for biofuel production.</title>
        <authorList>
            <person name="Bogen C."/>
            <person name="Al-Dilaimi A."/>
            <person name="Albersmeier A."/>
            <person name="Wichmann J."/>
            <person name="Grundmann M."/>
            <person name="Rupp O."/>
            <person name="Lauersen K.J."/>
            <person name="Blifernez-Klassen O."/>
            <person name="Kalinowski J."/>
            <person name="Goesmann A."/>
            <person name="Mussgnug J.H."/>
            <person name="Kruse O."/>
        </authorList>
    </citation>
    <scope>NUCLEOTIDE SEQUENCE [LARGE SCALE GENOMIC DNA]</scope>
    <source>
        <strain evidence="2 3">SAG 48.87</strain>
    </source>
</reference>
<keyword evidence="3" id="KW-1185">Reference proteome</keyword>
<dbReference type="GeneID" id="25739389"/>
<protein>
    <submittedName>
        <fullName evidence="2">Uncharacterized protein</fullName>
    </submittedName>
</protein>
<evidence type="ECO:0000313" key="3">
    <source>
        <dbReference type="Proteomes" id="UP000054498"/>
    </source>
</evidence>
<dbReference type="RefSeq" id="XP_013900468.1">
    <property type="nucleotide sequence ID" value="XM_014045014.1"/>
</dbReference>
<sequence length="195" mass="20867">MEFEGALTGGDALFGDQDLHPEPQPHHKRRRDRAPPSLQQDDERTPSPQPAQQPAQQQQREQEEGGGAAASNYGSTSGVAPPPLQLSNSNDLTPIVLEGLQGMQEHIAQVFGDLDNMEQSVVAFLDKLKDEWRQRINMARASLADFQADTAASLCRVSDEAQVGARRRDLLVAATHNLNALVANLGGAGGGDGGL</sequence>
<proteinExistence type="predicted"/>